<evidence type="ECO:0000313" key="3">
    <source>
        <dbReference type="Proteomes" id="UP000480178"/>
    </source>
</evidence>
<organism evidence="2 3">
    <name type="scientific">Rhodocytophaga rosea</name>
    <dbReference type="NCBI Taxonomy" id="2704465"/>
    <lineage>
        <taxon>Bacteria</taxon>
        <taxon>Pseudomonadati</taxon>
        <taxon>Bacteroidota</taxon>
        <taxon>Cytophagia</taxon>
        <taxon>Cytophagales</taxon>
        <taxon>Rhodocytophagaceae</taxon>
        <taxon>Rhodocytophaga</taxon>
    </lineage>
</organism>
<gene>
    <name evidence="2" type="ORF">GXP67_06825</name>
</gene>
<dbReference type="RefSeq" id="WP_162442449.1">
    <property type="nucleotide sequence ID" value="NZ_CP048222.1"/>
</dbReference>
<dbReference type="Proteomes" id="UP000480178">
    <property type="component" value="Chromosome"/>
</dbReference>
<keyword evidence="2" id="KW-0176">Collagen</keyword>
<proteinExistence type="predicted"/>
<name>A0A6C0GEH6_9BACT</name>
<protein>
    <submittedName>
        <fullName evidence="2">Collagen-like protein</fullName>
    </submittedName>
</protein>
<evidence type="ECO:0000313" key="2">
    <source>
        <dbReference type="EMBL" id="QHT66391.1"/>
    </source>
</evidence>
<reference evidence="2 3" key="1">
    <citation type="submission" date="2020-01" db="EMBL/GenBank/DDBJ databases">
        <authorList>
            <person name="Kim M.K."/>
        </authorList>
    </citation>
    <scope>NUCLEOTIDE SEQUENCE [LARGE SCALE GENOMIC DNA]</scope>
    <source>
        <strain evidence="2 3">172606-1</strain>
    </source>
</reference>
<dbReference type="EMBL" id="CP048222">
    <property type="protein sequence ID" value="QHT66391.1"/>
    <property type="molecule type" value="Genomic_DNA"/>
</dbReference>
<dbReference type="Gene3D" id="1.20.5.320">
    <property type="entry name" value="6-Phosphogluconate Dehydrogenase, domain 3"/>
    <property type="match status" value="1"/>
</dbReference>
<keyword evidence="1" id="KW-0732">Signal</keyword>
<dbReference type="AlphaFoldDB" id="A0A6C0GEH6"/>
<feature type="chain" id="PRO_5025374575" evidence="1">
    <location>
        <begin position="23"/>
        <end position="205"/>
    </location>
</feature>
<accession>A0A6C0GEH6</accession>
<dbReference type="PROSITE" id="PS51257">
    <property type="entry name" value="PROKAR_LIPOPROTEIN"/>
    <property type="match status" value="1"/>
</dbReference>
<keyword evidence="3" id="KW-1185">Reference proteome</keyword>
<feature type="signal peptide" evidence="1">
    <location>
        <begin position="1"/>
        <end position="22"/>
    </location>
</feature>
<evidence type="ECO:0000256" key="1">
    <source>
        <dbReference type="SAM" id="SignalP"/>
    </source>
</evidence>
<dbReference type="KEGG" id="rhoz:GXP67_06825"/>
<sequence>MKKYTFNAMVWLILACILWNCKGDPGIPGAPGAPGPTGPQGPAGQAGSQTVALMYERIFDLNAANKWEMIYTFPANDEIYLEDVALVYLLWDQVETDNEPLDIWRMMPVSYFNSKGILNMNFDFSAEDVRIFLEASYALDTQTEFKDVVARIVIVPADDSPNGRKASINYENFEEVKKAFDLKETNIKQGKPFMQMLREAQLAKK</sequence>